<feature type="compositionally biased region" description="Basic residues" evidence="1">
    <location>
        <begin position="102"/>
        <end position="123"/>
    </location>
</feature>
<feature type="compositionally biased region" description="Basic and acidic residues" evidence="1">
    <location>
        <begin position="255"/>
        <end position="270"/>
    </location>
</feature>
<feature type="region of interest" description="Disordered" evidence="1">
    <location>
        <begin position="87"/>
        <end position="291"/>
    </location>
</feature>
<feature type="compositionally biased region" description="Polar residues" evidence="1">
    <location>
        <begin position="178"/>
        <end position="191"/>
    </location>
</feature>
<name>A0ABQ5H3F4_9ASTR</name>
<feature type="compositionally biased region" description="Polar residues" evidence="1">
    <location>
        <begin position="1"/>
        <end position="11"/>
    </location>
</feature>
<organism evidence="2 3">
    <name type="scientific">Tanacetum coccineum</name>
    <dbReference type="NCBI Taxonomy" id="301880"/>
    <lineage>
        <taxon>Eukaryota</taxon>
        <taxon>Viridiplantae</taxon>
        <taxon>Streptophyta</taxon>
        <taxon>Embryophyta</taxon>
        <taxon>Tracheophyta</taxon>
        <taxon>Spermatophyta</taxon>
        <taxon>Magnoliopsida</taxon>
        <taxon>eudicotyledons</taxon>
        <taxon>Gunneridae</taxon>
        <taxon>Pentapetalae</taxon>
        <taxon>asterids</taxon>
        <taxon>campanulids</taxon>
        <taxon>Asterales</taxon>
        <taxon>Asteraceae</taxon>
        <taxon>Asteroideae</taxon>
        <taxon>Anthemideae</taxon>
        <taxon>Anthemidinae</taxon>
        <taxon>Tanacetum</taxon>
    </lineage>
</organism>
<dbReference type="EMBL" id="BQNB010019164">
    <property type="protein sequence ID" value="GJT82397.1"/>
    <property type="molecule type" value="Genomic_DNA"/>
</dbReference>
<evidence type="ECO:0000313" key="2">
    <source>
        <dbReference type="EMBL" id="GJT82397.1"/>
    </source>
</evidence>
<evidence type="ECO:0000313" key="3">
    <source>
        <dbReference type="Proteomes" id="UP001151760"/>
    </source>
</evidence>
<feature type="compositionally biased region" description="Basic and acidic residues" evidence="1">
    <location>
        <begin position="197"/>
        <end position="231"/>
    </location>
</feature>
<reference evidence="2" key="2">
    <citation type="submission" date="2022-01" db="EMBL/GenBank/DDBJ databases">
        <authorList>
            <person name="Yamashiro T."/>
            <person name="Shiraishi A."/>
            <person name="Satake H."/>
            <person name="Nakayama K."/>
        </authorList>
    </citation>
    <scope>NUCLEOTIDE SEQUENCE</scope>
</reference>
<comment type="caution">
    <text evidence="2">The sequence shown here is derived from an EMBL/GenBank/DDBJ whole genome shotgun (WGS) entry which is preliminary data.</text>
</comment>
<gene>
    <name evidence="2" type="ORF">Tco_1056739</name>
</gene>
<proteinExistence type="predicted"/>
<protein>
    <submittedName>
        <fullName evidence="2">Uncharacterized protein</fullName>
    </submittedName>
</protein>
<sequence>MAESSNPTQILSPPDVTPKEEPVILNRPESPNPFLPADQVEFNFDQITFTTNNKCLGGKTGGHDQISNKDVIILYCLANGVQDVPMAPKAPKTSLHSEKKVLQGRKPRAKSGLKRKQFSKHTSKSQTEASKSKAGHLENENLSKAGGPTSLGATSEEGAHPQLSSYSIAEADLGKSAPNDSIPHQQDQTKSAGDGLKTGHTDLGTNKESRSDDISRKIKLEDLSDLMKDTRSAFFTPDSLNDEPIIVTDESEEDEAKKHEEAHAASHNEPEDTLASHPPSPKSVQLQELKD</sequence>
<feature type="compositionally biased region" description="Polar residues" evidence="1">
    <location>
        <begin position="282"/>
        <end position="291"/>
    </location>
</feature>
<evidence type="ECO:0000256" key="1">
    <source>
        <dbReference type="SAM" id="MobiDB-lite"/>
    </source>
</evidence>
<feature type="region of interest" description="Disordered" evidence="1">
    <location>
        <begin position="1"/>
        <end position="34"/>
    </location>
</feature>
<accession>A0ABQ5H3F4</accession>
<dbReference type="Proteomes" id="UP001151760">
    <property type="component" value="Unassembled WGS sequence"/>
</dbReference>
<reference evidence="2" key="1">
    <citation type="journal article" date="2022" name="Int. J. Mol. Sci.">
        <title>Draft Genome of Tanacetum Coccineum: Genomic Comparison of Closely Related Tanacetum-Family Plants.</title>
        <authorList>
            <person name="Yamashiro T."/>
            <person name="Shiraishi A."/>
            <person name="Nakayama K."/>
            <person name="Satake H."/>
        </authorList>
    </citation>
    <scope>NUCLEOTIDE SEQUENCE</scope>
</reference>
<keyword evidence="3" id="KW-1185">Reference proteome</keyword>